<proteinExistence type="predicted"/>
<dbReference type="EMBL" id="CP021355">
    <property type="protein sequence ID" value="AWK76074.1"/>
    <property type="molecule type" value="Genomic_DNA"/>
</dbReference>
<sequence>MAIMENAALVIRVNILARGWTRDPAGYGPWLLRIGANSIWFVTRRIDSSGLIATRACFA</sequence>
<accession>A0A2S2C5I9</accession>
<dbReference type="AlphaFoldDB" id="A0A2S2C5I9"/>
<dbReference type="Proteomes" id="UP000245711">
    <property type="component" value="Plasmid pRB98"/>
</dbReference>
<geneLocation type="plasmid" evidence="2">
    <name>prb98</name>
</geneLocation>
<gene>
    <name evidence="1" type="ORF">CBI38_31485</name>
</gene>
<evidence type="ECO:0000313" key="1">
    <source>
        <dbReference type="EMBL" id="AWK76074.1"/>
    </source>
</evidence>
<protein>
    <submittedName>
        <fullName evidence="1">Uncharacterized protein</fullName>
    </submittedName>
</protein>
<dbReference type="KEGG" id="roz:CBI38_31485"/>
<reference evidence="1 2" key="1">
    <citation type="submission" date="2017-05" db="EMBL/GenBank/DDBJ databases">
        <title>Isolation of Rhodococcus sp. S2-17 biodegrading of BP-3.</title>
        <authorList>
            <person name="Lee Y."/>
            <person name="Kim K.H."/>
            <person name="Chun B.H."/>
            <person name="Jung H.S."/>
            <person name="Jeon C.O."/>
        </authorList>
    </citation>
    <scope>NUCLEOTIDE SEQUENCE [LARGE SCALE GENOMIC DNA]</scope>
    <source>
        <strain evidence="1 2">S2-17</strain>
        <plasmid evidence="2">prb98</plasmid>
    </source>
</reference>
<organism evidence="1 2">
    <name type="scientific">Rhodococcus oxybenzonivorans</name>
    <dbReference type="NCBI Taxonomy" id="1990687"/>
    <lineage>
        <taxon>Bacteria</taxon>
        <taxon>Bacillati</taxon>
        <taxon>Actinomycetota</taxon>
        <taxon>Actinomycetes</taxon>
        <taxon>Mycobacteriales</taxon>
        <taxon>Nocardiaceae</taxon>
        <taxon>Rhodococcus</taxon>
    </lineage>
</organism>
<keyword evidence="2" id="KW-1185">Reference proteome</keyword>
<name>A0A2S2C5I9_9NOCA</name>
<evidence type="ECO:0000313" key="2">
    <source>
        <dbReference type="Proteomes" id="UP000245711"/>
    </source>
</evidence>
<keyword evidence="1" id="KW-0614">Plasmid</keyword>